<dbReference type="EMBL" id="SJKD01000006">
    <property type="protein sequence ID" value="TCC46754.1"/>
    <property type="molecule type" value="Genomic_DNA"/>
</dbReference>
<dbReference type="Gene3D" id="2.30.110.10">
    <property type="entry name" value="Electron Transport, Fmn-binding Protein, Chain A"/>
    <property type="match status" value="1"/>
</dbReference>
<dbReference type="GO" id="GO:0005886">
    <property type="term" value="C:plasma membrane"/>
    <property type="evidence" value="ECO:0007669"/>
    <property type="project" value="TreeGrafter"/>
</dbReference>
<accession>A0A4R0JLN1</accession>
<evidence type="ECO:0000313" key="4">
    <source>
        <dbReference type="Proteomes" id="UP000293342"/>
    </source>
</evidence>
<name>A0A4R0JLN1_9ACTN</name>
<protein>
    <submittedName>
        <fullName evidence="3">Nitroreductase family deazaflavin-dependent oxidoreductase</fullName>
    </submittedName>
</protein>
<dbReference type="RefSeq" id="WP_131516490.1">
    <property type="nucleotide sequence ID" value="NZ_SJKD01000006.1"/>
</dbReference>
<evidence type="ECO:0000256" key="1">
    <source>
        <dbReference type="ARBA" id="ARBA00008710"/>
    </source>
</evidence>
<dbReference type="PANTHER" id="PTHR39428">
    <property type="entry name" value="F420H(2)-DEPENDENT QUINONE REDUCTASE RV1261C"/>
    <property type="match status" value="1"/>
</dbReference>
<dbReference type="NCBIfam" id="TIGR00026">
    <property type="entry name" value="hi_GC_TIGR00026"/>
    <property type="match status" value="1"/>
</dbReference>
<evidence type="ECO:0000256" key="2">
    <source>
        <dbReference type="ARBA" id="ARBA00049106"/>
    </source>
</evidence>
<dbReference type="InterPro" id="IPR012349">
    <property type="entry name" value="Split_barrel_FMN-bd"/>
</dbReference>
<comment type="catalytic activity">
    <reaction evidence="2">
        <text>oxidized coenzyme F420-(gamma-L-Glu)(n) + a quinol + H(+) = reduced coenzyme F420-(gamma-L-Glu)(n) + a quinone</text>
        <dbReference type="Rhea" id="RHEA:39663"/>
        <dbReference type="Rhea" id="RHEA-COMP:12939"/>
        <dbReference type="Rhea" id="RHEA-COMP:14378"/>
        <dbReference type="ChEBI" id="CHEBI:15378"/>
        <dbReference type="ChEBI" id="CHEBI:24646"/>
        <dbReference type="ChEBI" id="CHEBI:132124"/>
        <dbReference type="ChEBI" id="CHEBI:133980"/>
        <dbReference type="ChEBI" id="CHEBI:139511"/>
    </reaction>
</comment>
<comment type="similarity">
    <text evidence="1">Belongs to the F420H(2)-dependent quinone reductase family.</text>
</comment>
<evidence type="ECO:0000313" key="3">
    <source>
        <dbReference type="EMBL" id="TCC46754.1"/>
    </source>
</evidence>
<dbReference type="AlphaFoldDB" id="A0A4R0JLN1"/>
<keyword evidence="4" id="KW-1185">Reference proteome</keyword>
<organism evidence="3 4">
    <name type="scientific">Kribbella capetownensis</name>
    <dbReference type="NCBI Taxonomy" id="1572659"/>
    <lineage>
        <taxon>Bacteria</taxon>
        <taxon>Bacillati</taxon>
        <taxon>Actinomycetota</taxon>
        <taxon>Actinomycetes</taxon>
        <taxon>Propionibacteriales</taxon>
        <taxon>Kribbellaceae</taxon>
        <taxon>Kribbella</taxon>
    </lineage>
</organism>
<dbReference type="Pfam" id="PF04075">
    <property type="entry name" value="F420H2_quin_red"/>
    <property type="match status" value="1"/>
</dbReference>
<dbReference type="GO" id="GO:0070967">
    <property type="term" value="F:coenzyme F420 binding"/>
    <property type="evidence" value="ECO:0007669"/>
    <property type="project" value="TreeGrafter"/>
</dbReference>
<reference evidence="3 4" key="1">
    <citation type="submission" date="2019-02" db="EMBL/GenBank/DDBJ databases">
        <title>Kribbella capetownensis sp. nov. and Kribbella speibonae sp. nov., isolated from soil.</title>
        <authorList>
            <person name="Curtis S.M."/>
            <person name="Norton I."/>
            <person name="Everest G.J."/>
            <person name="Meyers P.R."/>
        </authorList>
    </citation>
    <scope>NUCLEOTIDE SEQUENCE [LARGE SCALE GENOMIC DNA]</scope>
    <source>
        <strain evidence="3 4">YM53</strain>
    </source>
</reference>
<dbReference type="Proteomes" id="UP000293342">
    <property type="component" value="Unassembled WGS sequence"/>
</dbReference>
<dbReference type="OrthoDB" id="8225825at2"/>
<sequence>MGRRMLRVGNRIGVWMYRTLDGRWASGSKDVHVLMLTTPGRRTGVPRSTCVRYLEAPDGLLVWGTGSGSRQDPDWFRNLRAVEMTDVQIGAKHVRMRPRELTGVERQTAWTDVILREDPGIGRFATKAKRTIPVAVLEPEQR</sequence>
<proteinExistence type="inferred from homology"/>
<comment type="caution">
    <text evidence="3">The sequence shown here is derived from an EMBL/GenBank/DDBJ whole genome shotgun (WGS) entry which is preliminary data.</text>
</comment>
<gene>
    <name evidence="3" type="ORF">E0H75_27305</name>
</gene>
<dbReference type="InterPro" id="IPR004378">
    <property type="entry name" value="F420H2_quin_Rdtase"/>
</dbReference>
<dbReference type="PANTHER" id="PTHR39428:SF1">
    <property type="entry name" value="F420H(2)-DEPENDENT QUINONE REDUCTASE RV1261C"/>
    <property type="match status" value="1"/>
</dbReference>
<dbReference type="GO" id="GO:0016491">
    <property type="term" value="F:oxidoreductase activity"/>
    <property type="evidence" value="ECO:0007669"/>
    <property type="project" value="InterPro"/>
</dbReference>